<evidence type="ECO:0000256" key="5">
    <source>
        <dbReference type="ARBA" id="ARBA00022771"/>
    </source>
</evidence>
<keyword evidence="11" id="KW-1185">Reference proteome</keyword>
<dbReference type="GO" id="GO:0016567">
    <property type="term" value="P:protein ubiquitination"/>
    <property type="evidence" value="ECO:0007669"/>
    <property type="project" value="TreeGrafter"/>
</dbReference>
<dbReference type="InterPro" id="IPR001841">
    <property type="entry name" value="Znf_RING"/>
</dbReference>
<evidence type="ECO:0000259" key="10">
    <source>
        <dbReference type="PROSITE" id="PS50089"/>
    </source>
</evidence>
<evidence type="ECO:0000256" key="6">
    <source>
        <dbReference type="ARBA" id="ARBA00022786"/>
    </source>
</evidence>
<dbReference type="PANTHER" id="PTHR22996:SF0">
    <property type="entry name" value="RE60872P-RELATED"/>
    <property type="match status" value="1"/>
</dbReference>
<evidence type="ECO:0000313" key="11">
    <source>
        <dbReference type="Proteomes" id="UP000887566"/>
    </source>
</evidence>
<accession>A0A914V759</accession>
<dbReference type="Pfam" id="PF26192">
    <property type="entry name" value="RNF157-like_N"/>
    <property type="match status" value="1"/>
</dbReference>
<keyword evidence="4" id="KW-0479">Metal-binding</keyword>
<evidence type="ECO:0000256" key="7">
    <source>
        <dbReference type="ARBA" id="ARBA00022833"/>
    </source>
</evidence>
<dbReference type="InterPro" id="IPR045194">
    <property type="entry name" value="MGRN1/RNF157-like"/>
</dbReference>
<dbReference type="Pfam" id="PF13920">
    <property type="entry name" value="zf-C3HC4_3"/>
    <property type="match status" value="1"/>
</dbReference>
<organism evidence="11 12">
    <name type="scientific">Plectus sambesii</name>
    <dbReference type="NCBI Taxonomy" id="2011161"/>
    <lineage>
        <taxon>Eukaryota</taxon>
        <taxon>Metazoa</taxon>
        <taxon>Ecdysozoa</taxon>
        <taxon>Nematoda</taxon>
        <taxon>Chromadorea</taxon>
        <taxon>Plectida</taxon>
        <taxon>Plectina</taxon>
        <taxon>Plectoidea</taxon>
        <taxon>Plectidae</taxon>
        <taxon>Plectus</taxon>
    </lineage>
</organism>
<evidence type="ECO:0000256" key="4">
    <source>
        <dbReference type="ARBA" id="ARBA00022723"/>
    </source>
</evidence>
<evidence type="ECO:0000256" key="3">
    <source>
        <dbReference type="ARBA" id="ARBA00022679"/>
    </source>
</evidence>
<feature type="region of interest" description="Disordered" evidence="9">
    <location>
        <begin position="506"/>
        <end position="566"/>
    </location>
</feature>
<feature type="region of interest" description="Disordered" evidence="9">
    <location>
        <begin position="1"/>
        <end position="30"/>
    </location>
</feature>
<keyword evidence="5 8" id="KW-0863">Zinc-finger</keyword>
<keyword evidence="6" id="KW-0833">Ubl conjugation pathway</keyword>
<reference evidence="12" key="1">
    <citation type="submission" date="2022-11" db="UniProtKB">
        <authorList>
            <consortium name="WormBaseParasite"/>
        </authorList>
    </citation>
    <scope>IDENTIFICATION</scope>
</reference>
<protein>
    <recommendedName>
        <fullName evidence="2">RING-type E3 ubiquitin transferase</fullName>
        <ecNumber evidence="2">2.3.2.27</ecNumber>
    </recommendedName>
</protein>
<evidence type="ECO:0000256" key="8">
    <source>
        <dbReference type="PROSITE-ProRule" id="PRU00175"/>
    </source>
</evidence>
<evidence type="ECO:0000256" key="1">
    <source>
        <dbReference type="ARBA" id="ARBA00000900"/>
    </source>
</evidence>
<evidence type="ECO:0000256" key="2">
    <source>
        <dbReference type="ARBA" id="ARBA00012483"/>
    </source>
</evidence>
<feature type="domain" description="RING-type" evidence="10">
    <location>
        <begin position="283"/>
        <end position="322"/>
    </location>
</feature>
<dbReference type="WBParaSite" id="PSAMB.scaffold1592size29610.g13967.t1">
    <property type="protein sequence ID" value="PSAMB.scaffold1592size29610.g13967.t1"/>
    <property type="gene ID" value="PSAMB.scaffold1592size29610.g13967"/>
</dbReference>
<keyword evidence="7" id="KW-0862">Zinc</keyword>
<dbReference type="GO" id="GO:0008270">
    <property type="term" value="F:zinc ion binding"/>
    <property type="evidence" value="ECO:0007669"/>
    <property type="project" value="UniProtKB-KW"/>
</dbReference>
<feature type="region of interest" description="Disordered" evidence="9">
    <location>
        <begin position="407"/>
        <end position="430"/>
    </location>
</feature>
<dbReference type="FunFam" id="3.30.40.10:FF:000013">
    <property type="entry name" value="E3 ubiquitin-protein ligase MGRN1 isoform 1"/>
    <property type="match status" value="1"/>
</dbReference>
<proteinExistence type="predicted"/>
<name>A0A914V759_9BILA</name>
<feature type="compositionally biased region" description="Basic residues" evidence="9">
    <location>
        <begin position="414"/>
        <end position="425"/>
    </location>
</feature>
<dbReference type="EC" id="2.3.2.27" evidence="2"/>
<comment type="catalytic activity">
    <reaction evidence="1">
        <text>S-ubiquitinyl-[E2 ubiquitin-conjugating enzyme]-L-cysteine + [acceptor protein]-L-lysine = [E2 ubiquitin-conjugating enzyme]-L-cysteine + N(6)-ubiquitinyl-[acceptor protein]-L-lysine.</text>
        <dbReference type="EC" id="2.3.2.27"/>
    </reaction>
</comment>
<dbReference type="InterPro" id="IPR058981">
    <property type="entry name" value="MGRN1/RNF157-like_N"/>
</dbReference>
<dbReference type="InterPro" id="IPR013083">
    <property type="entry name" value="Znf_RING/FYVE/PHD"/>
</dbReference>
<feature type="compositionally biased region" description="Acidic residues" evidence="9">
    <location>
        <begin position="525"/>
        <end position="534"/>
    </location>
</feature>
<sequence length="566" mass="63397">MGNISSRVQQRFRGARDDEEGDGSQINKFSSRSGDFFGTHFLMGGERFELSQPEAFLFGDNSDLDFLGTKPVMFPYVQQSNTDPTRTLNALINIRRDSIKFVKIKIADETQIHPLNEESTDKYRIEFVFDCDSACSLQILFFAREAISANGGITYVPKAPELCSRKFAFEIGSNQTFNDFVFDPKLFNVDQMRYDPENDDEFPVVIHCEAHDYDVDEAPQSHATLAVVERSAEGHGYILKPLKQKLFVHGVCYLLQEIYGIENKNVDQENDDMCPSDENGSECIVCMSDMRDTVILPCRHLCLCNACAETLRYKASNCPICRSPFRALLQLKTMRLLSNSAPALSVEADGTHRQVTRYETLPLVEALNGPIDHTQTCVTTVPSNMHPVQQPHTTHPHPAHLIVSHSDSELAHTRPPRGGRRRKQQRPIAPIQEVLTPTGDGAVELEEYRPSIDSKQELSLTRHQRPISLIVNEVDECPEEIEADGDRAMEHGQFRIVDGAQVQLEDDDEPTVVVHSVQQSPTSETVEDSDGEEKENDHATIPLSPVEPSSSNHSAMSVASNEKLLS</sequence>
<evidence type="ECO:0000313" key="12">
    <source>
        <dbReference type="WBParaSite" id="PSAMB.scaffold1592size29610.g13967.t1"/>
    </source>
</evidence>
<dbReference type="GO" id="GO:0061630">
    <property type="term" value="F:ubiquitin protein ligase activity"/>
    <property type="evidence" value="ECO:0007669"/>
    <property type="project" value="UniProtKB-EC"/>
</dbReference>
<dbReference type="Proteomes" id="UP000887566">
    <property type="component" value="Unplaced"/>
</dbReference>
<feature type="compositionally biased region" description="Low complexity" evidence="9">
    <location>
        <begin position="549"/>
        <end position="566"/>
    </location>
</feature>
<keyword evidence="3" id="KW-0808">Transferase</keyword>
<dbReference type="PROSITE" id="PS50089">
    <property type="entry name" value="ZF_RING_2"/>
    <property type="match status" value="1"/>
</dbReference>
<dbReference type="AlphaFoldDB" id="A0A914V759"/>
<dbReference type="GO" id="GO:0005737">
    <property type="term" value="C:cytoplasm"/>
    <property type="evidence" value="ECO:0007669"/>
    <property type="project" value="TreeGrafter"/>
</dbReference>
<dbReference type="SUPFAM" id="SSF57850">
    <property type="entry name" value="RING/U-box"/>
    <property type="match status" value="1"/>
</dbReference>
<dbReference type="Gene3D" id="3.30.40.10">
    <property type="entry name" value="Zinc/RING finger domain, C3HC4 (zinc finger)"/>
    <property type="match status" value="1"/>
</dbReference>
<dbReference type="PANTHER" id="PTHR22996">
    <property type="entry name" value="MAHOGUNIN"/>
    <property type="match status" value="1"/>
</dbReference>
<evidence type="ECO:0000256" key="9">
    <source>
        <dbReference type="SAM" id="MobiDB-lite"/>
    </source>
</evidence>
<dbReference type="SMART" id="SM00184">
    <property type="entry name" value="RING"/>
    <property type="match status" value="1"/>
</dbReference>